<comment type="caution">
    <text evidence="5">The sequence shown here is derived from an EMBL/GenBank/DDBJ whole genome shotgun (WGS) entry which is preliminary data.</text>
</comment>
<dbReference type="InterPro" id="IPR050492">
    <property type="entry name" value="Bact_metal-bind_prot9"/>
</dbReference>
<dbReference type="PANTHER" id="PTHR42953:SF3">
    <property type="entry name" value="HIGH-AFFINITY ZINC UPTAKE SYSTEM PROTEIN ZNUA"/>
    <property type="match status" value="1"/>
</dbReference>
<dbReference type="GO" id="GO:0007155">
    <property type="term" value="P:cell adhesion"/>
    <property type="evidence" value="ECO:0007669"/>
    <property type="project" value="InterPro"/>
</dbReference>
<reference evidence="5 6" key="1">
    <citation type="journal article" date="2015" name="Nature">
        <title>rRNA introns, odd ribosomes, and small enigmatic genomes across a large radiation of phyla.</title>
        <authorList>
            <person name="Brown C.T."/>
            <person name="Hug L.A."/>
            <person name="Thomas B.C."/>
            <person name="Sharon I."/>
            <person name="Castelle C.J."/>
            <person name="Singh A."/>
            <person name="Wilkins M.J."/>
            <person name="Williams K.H."/>
            <person name="Banfield J.F."/>
        </authorList>
    </citation>
    <scope>NUCLEOTIDE SEQUENCE [LARGE SCALE GENOMIC DNA]</scope>
</reference>
<evidence type="ECO:0000256" key="2">
    <source>
        <dbReference type="ARBA" id="ARBA00022448"/>
    </source>
</evidence>
<dbReference type="PANTHER" id="PTHR42953">
    <property type="entry name" value="HIGH-AFFINITY ZINC UPTAKE SYSTEM PROTEIN ZNUA-RELATED"/>
    <property type="match status" value="1"/>
</dbReference>
<dbReference type="GO" id="GO:0046872">
    <property type="term" value="F:metal ion binding"/>
    <property type="evidence" value="ECO:0007669"/>
    <property type="project" value="InterPro"/>
</dbReference>
<keyword evidence="2 4" id="KW-0813">Transport</keyword>
<dbReference type="Proteomes" id="UP000034137">
    <property type="component" value="Unassembled WGS sequence"/>
</dbReference>
<dbReference type="SUPFAM" id="SSF53807">
    <property type="entry name" value="Helical backbone' metal receptor"/>
    <property type="match status" value="1"/>
</dbReference>
<evidence type="ECO:0000313" key="5">
    <source>
        <dbReference type="EMBL" id="KKR33219.1"/>
    </source>
</evidence>
<keyword evidence="3" id="KW-0732">Signal</keyword>
<comment type="similarity">
    <text evidence="1 4">Belongs to the bacterial solute-binding protein 9 family.</text>
</comment>
<dbReference type="AlphaFoldDB" id="A0A0G0PYJ9"/>
<evidence type="ECO:0000256" key="3">
    <source>
        <dbReference type="ARBA" id="ARBA00022729"/>
    </source>
</evidence>
<dbReference type="Pfam" id="PF01297">
    <property type="entry name" value="ZnuA"/>
    <property type="match status" value="1"/>
</dbReference>
<gene>
    <name evidence="5" type="ORF">UT64_C0012G0011</name>
</gene>
<dbReference type="PRINTS" id="PR00691">
    <property type="entry name" value="ADHESINB"/>
</dbReference>
<evidence type="ECO:0000256" key="4">
    <source>
        <dbReference type="RuleBase" id="RU003512"/>
    </source>
</evidence>
<dbReference type="EMBL" id="LBXO01000012">
    <property type="protein sequence ID" value="KKR33219.1"/>
    <property type="molecule type" value="Genomic_DNA"/>
</dbReference>
<evidence type="ECO:0000256" key="1">
    <source>
        <dbReference type="ARBA" id="ARBA00011028"/>
    </source>
</evidence>
<organism evidence="5 6">
    <name type="scientific">Candidatus Falkowbacteria bacterium GW2011_GWF2_39_8</name>
    <dbReference type="NCBI Taxonomy" id="1618642"/>
    <lineage>
        <taxon>Bacteria</taxon>
        <taxon>Candidatus Falkowiibacteriota</taxon>
    </lineage>
</organism>
<accession>A0A0G0PYJ9</accession>
<dbReference type="InterPro" id="IPR006129">
    <property type="entry name" value="AdhesinB"/>
</dbReference>
<dbReference type="InterPro" id="IPR006127">
    <property type="entry name" value="ZnuA-like"/>
</dbReference>
<sequence length="296" mass="32919">MNIKIILLFGALLIGFVLLIFSPAMPKKKDQLQVVASFYPLYYFSQYVGGARAEVINLTPAGVEPHEYELTTRDMASLENADLLVMNGGGMESWSDDVIKNFPGINLVVVGEKLAIKKENVNDPHYWLSPLLAQQMVDNILMSFKQADPKNSQYYQANSDKFKAALVELHNDYQKGLNVCSNKTIVTAHQAFGHLSETYGLNQISIFGISPESEPSTRQLMEITETVKKNNIGYIFLESLADPRFSEMVAKETGAKTLVLNPLEGLTEAESAAGKNYLTEMRGNLENLKIALQCKK</sequence>
<name>A0A0G0PYJ9_9BACT</name>
<dbReference type="InterPro" id="IPR006128">
    <property type="entry name" value="Lipoprotein_PsaA-like"/>
</dbReference>
<dbReference type="PRINTS" id="PR00690">
    <property type="entry name" value="ADHESNFAMILY"/>
</dbReference>
<dbReference type="Gene3D" id="3.40.50.1980">
    <property type="entry name" value="Nitrogenase molybdenum iron protein domain"/>
    <property type="match status" value="2"/>
</dbReference>
<evidence type="ECO:0000313" key="6">
    <source>
        <dbReference type="Proteomes" id="UP000034137"/>
    </source>
</evidence>
<proteinExistence type="inferred from homology"/>
<protein>
    <submittedName>
        <fullName evidence="5">ABC-type metal ion transporter, periplasmic subunit</fullName>
    </submittedName>
</protein>
<dbReference type="GO" id="GO:0030001">
    <property type="term" value="P:metal ion transport"/>
    <property type="evidence" value="ECO:0007669"/>
    <property type="project" value="InterPro"/>
</dbReference>